<protein>
    <submittedName>
        <fullName evidence="1">Uncharacterized protein</fullName>
    </submittedName>
</protein>
<name>A0A4C1U9I6_EUMVA</name>
<accession>A0A4C1U9I6</accession>
<dbReference type="Proteomes" id="UP000299102">
    <property type="component" value="Unassembled WGS sequence"/>
</dbReference>
<dbReference type="EMBL" id="BGZK01000147">
    <property type="protein sequence ID" value="GBP23065.1"/>
    <property type="molecule type" value="Genomic_DNA"/>
</dbReference>
<sequence length="325" mass="35636">MAFQLAASIKAERAGRGAASQFNGTPGEAALASVALIWPGRVPRCTWHSAQSSTLAFRRALLQTNYLSKRNQCGAGVGAGSRSAARCSTWHGPRRRRRYSRPALLAFLNIFGTGSCSSAPRVAPRSRVANRYVSYGLCAPRERTPGASPVPGSRPASIDERAPHILADEQTPPKRLVIRRLTSTDACSRRPRPRGPLVRVAPLRECTRRRFAAPPTRVARLRFRCAIMALGQKHNVVEQRCRHLTSGTFNGKRNPFTRVCVVRNSTTTNLFAANPSPGRVYALLRHKRQSPAESAPAIAKMLLVLGGYCARVQCLDDSRLFFANK</sequence>
<evidence type="ECO:0000313" key="2">
    <source>
        <dbReference type="Proteomes" id="UP000299102"/>
    </source>
</evidence>
<comment type="caution">
    <text evidence="1">The sequence shown here is derived from an EMBL/GenBank/DDBJ whole genome shotgun (WGS) entry which is preliminary data.</text>
</comment>
<keyword evidence="2" id="KW-1185">Reference proteome</keyword>
<organism evidence="1 2">
    <name type="scientific">Eumeta variegata</name>
    <name type="common">Bagworm moth</name>
    <name type="synonym">Eumeta japonica</name>
    <dbReference type="NCBI Taxonomy" id="151549"/>
    <lineage>
        <taxon>Eukaryota</taxon>
        <taxon>Metazoa</taxon>
        <taxon>Ecdysozoa</taxon>
        <taxon>Arthropoda</taxon>
        <taxon>Hexapoda</taxon>
        <taxon>Insecta</taxon>
        <taxon>Pterygota</taxon>
        <taxon>Neoptera</taxon>
        <taxon>Endopterygota</taxon>
        <taxon>Lepidoptera</taxon>
        <taxon>Glossata</taxon>
        <taxon>Ditrysia</taxon>
        <taxon>Tineoidea</taxon>
        <taxon>Psychidae</taxon>
        <taxon>Oiketicinae</taxon>
        <taxon>Eumeta</taxon>
    </lineage>
</organism>
<proteinExistence type="predicted"/>
<dbReference type="AlphaFoldDB" id="A0A4C1U9I6"/>
<gene>
    <name evidence="1" type="ORF">EVAR_13084_1</name>
</gene>
<reference evidence="1 2" key="1">
    <citation type="journal article" date="2019" name="Commun. Biol.">
        <title>The bagworm genome reveals a unique fibroin gene that provides high tensile strength.</title>
        <authorList>
            <person name="Kono N."/>
            <person name="Nakamura H."/>
            <person name="Ohtoshi R."/>
            <person name="Tomita M."/>
            <person name="Numata K."/>
            <person name="Arakawa K."/>
        </authorList>
    </citation>
    <scope>NUCLEOTIDE SEQUENCE [LARGE SCALE GENOMIC DNA]</scope>
</reference>
<evidence type="ECO:0000313" key="1">
    <source>
        <dbReference type="EMBL" id="GBP23065.1"/>
    </source>
</evidence>